<dbReference type="Pfam" id="PF02223">
    <property type="entry name" value="Thymidylate_kin"/>
    <property type="match status" value="1"/>
</dbReference>
<dbReference type="NCBIfam" id="TIGR00041">
    <property type="entry name" value="DTMP_kinase"/>
    <property type="match status" value="1"/>
</dbReference>
<evidence type="ECO:0000256" key="9">
    <source>
        <dbReference type="ARBA" id="ARBA00048743"/>
    </source>
</evidence>
<comment type="function">
    <text evidence="10 11">Phosphorylation of dTMP to form dTDP in both de novo and salvage pathways of dTTP synthesis.</text>
</comment>
<keyword evidence="4 11" id="KW-0808">Transferase</keyword>
<evidence type="ECO:0000256" key="10">
    <source>
        <dbReference type="ARBA" id="ARBA00057735"/>
    </source>
</evidence>
<dbReference type="EMBL" id="JACXAE010000104">
    <property type="protein sequence ID" value="MBD2777036.1"/>
    <property type="molecule type" value="Genomic_DNA"/>
</dbReference>
<dbReference type="PROSITE" id="PS01331">
    <property type="entry name" value="THYMIDYLATE_KINASE"/>
    <property type="match status" value="1"/>
</dbReference>
<dbReference type="InterPro" id="IPR018094">
    <property type="entry name" value="Thymidylate_kinase"/>
</dbReference>
<dbReference type="PANTHER" id="PTHR10344:SF4">
    <property type="entry name" value="UMP-CMP KINASE 2, MITOCHONDRIAL"/>
    <property type="match status" value="1"/>
</dbReference>
<comment type="caution">
    <text evidence="13">The sequence shown here is derived from an EMBL/GenBank/DDBJ whole genome shotgun (WGS) entry which is preliminary data.</text>
</comment>
<keyword evidence="5 11" id="KW-0545">Nucleotide biosynthesis</keyword>
<evidence type="ECO:0000313" key="14">
    <source>
        <dbReference type="Proteomes" id="UP000629098"/>
    </source>
</evidence>
<organism evidence="13 14">
    <name type="scientific">Iningainema tapete BLCC-T55</name>
    <dbReference type="NCBI Taxonomy" id="2748662"/>
    <lineage>
        <taxon>Bacteria</taxon>
        <taxon>Bacillati</taxon>
        <taxon>Cyanobacteriota</taxon>
        <taxon>Cyanophyceae</taxon>
        <taxon>Nostocales</taxon>
        <taxon>Scytonemataceae</taxon>
        <taxon>Iningainema tapete</taxon>
    </lineage>
</organism>
<evidence type="ECO:0000256" key="4">
    <source>
        <dbReference type="ARBA" id="ARBA00022679"/>
    </source>
</evidence>
<sequence length="217" mass="24205">MNGKLIVFEGVEGSGKTTQMQFCLQWLQSLNIPSIITREPGGTDLGKDLRHLLLEASQSIADRTELLLFAADRAQHVEQKLKPNLAQGKIILCDRYTDSTIAYQGWGRGLDMNLINQLNTIATSGLKSDLTLWLDVDVEVGLVRKKGSGVLGDRMEKETIAFHRRVQQGYAHLYTSYPEQMIRVDASLDRDAVFAQIQAILSHLFKAWGYLSIIGDG</sequence>
<feature type="binding site" evidence="11">
    <location>
        <begin position="10"/>
        <end position="17"/>
    </location>
    <ligand>
        <name>ATP</name>
        <dbReference type="ChEBI" id="CHEBI:30616"/>
    </ligand>
</feature>
<reference evidence="13" key="1">
    <citation type="submission" date="2020-09" db="EMBL/GenBank/DDBJ databases">
        <title>Iningainema tapete sp. nov. (Scytonemataceae, Cyanobacteria) from greenhouses in central Florida (USA) produces two types of nodularin with biosynthetic potential for microcystin-LR and anabaenopeptins.</title>
        <authorList>
            <person name="Berthold D.E."/>
            <person name="Lefler F.W."/>
            <person name="Huang I.-S."/>
            <person name="Abdulla H."/>
            <person name="Zimba P.V."/>
            <person name="Laughinghouse H.D. IV."/>
        </authorList>
    </citation>
    <scope>NUCLEOTIDE SEQUENCE</scope>
    <source>
        <strain evidence="13">BLCCT55</strain>
    </source>
</reference>
<dbReference type="SUPFAM" id="SSF52540">
    <property type="entry name" value="P-loop containing nucleoside triphosphate hydrolases"/>
    <property type="match status" value="1"/>
</dbReference>
<dbReference type="AlphaFoldDB" id="A0A8J6XT39"/>
<protein>
    <recommendedName>
        <fullName evidence="3 11">Thymidylate kinase</fullName>
        <ecNumber evidence="2 11">2.7.4.9</ecNumber>
    </recommendedName>
    <alternativeName>
        <fullName evidence="11">dTMP kinase</fullName>
    </alternativeName>
</protein>
<dbReference type="CDD" id="cd01672">
    <property type="entry name" value="TMPK"/>
    <property type="match status" value="1"/>
</dbReference>
<dbReference type="Proteomes" id="UP000629098">
    <property type="component" value="Unassembled WGS sequence"/>
</dbReference>
<evidence type="ECO:0000256" key="5">
    <source>
        <dbReference type="ARBA" id="ARBA00022727"/>
    </source>
</evidence>
<keyword evidence="7 11" id="KW-0418">Kinase</keyword>
<gene>
    <name evidence="11" type="primary">tmk</name>
    <name evidence="13" type="ORF">ICL16_34555</name>
</gene>
<dbReference type="HAMAP" id="MF_00165">
    <property type="entry name" value="Thymidylate_kinase"/>
    <property type="match status" value="1"/>
</dbReference>
<dbReference type="InterPro" id="IPR018095">
    <property type="entry name" value="Thymidylate_kin_CS"/>
</dbReference>
<dbReference type="GO" id="GO:0006235">
    <property type="term" value="P:dTTP biosynthetic process"/>
    <property type="evidence" value="ECO:0007669"/>
    <property type="project" value="UniProtKB-UniRule"/>
</dbReference>
<keyword evidence="14" id="KW-1185">Reference proteome</keyword>
<name>A0A8J6XT39_9CYAN</name>
<evidence type="ECO:0000256" key="3">
    <source>
        <dbReference type="ARBA" id="ARBA00017144"/>
    </source>
</evidence>
<dbReference type="PANTHER" id="PTHR10344">
    <property type="entry name" value="THYMIDYLATE KINASE"/>
    <property type="match status" value="1"/>
</dbReference>
<keyword evidence="6 11" id="KW-0547">Nucleotide-binding</keyword>
<dbReference type="GO" id="GO:0004798">
    <property type="term" value="F:dTMP kinase activity"/>
    <property type="evidence" value="ECO:0007669"/>
    <property type="project" value="UniProtKB-UniRule"/>
</dbReference>
<dbReference type="RefSeq" id="WP_190836101.1">
    <property type="nucleotide sequence ID" value="NZ_CAWPPI010000104.1"/>
</dbReference>
<evidence type="ECO:0000256" key="2">
    <source>
        <dbReference type="ARBA" id="ARBA00012980"/>
    </source>
</evidence>
<dbReference type="FunFam" id="3.40.50.300:FF:000225">
    <property type="entry name" value="Thymidylate kinase"/>
    <property type="match status" value="1"/>
</dbReference>
<evidence type="ECO:0000256" key="11">
    <source>
        <dbReference type="HAMAP-Rule" id="MF_00165"/>
    </source>
</evidence>
<evidence type="ECO:0000256" key="8">
    <source>
        <dbReference type="ARBA" id="ARBA00022840"/>
    </source>
</evidence>
<dbReference type="Gene3D" id="3.40.50.300">
    <property type="entry name" value="P-loop containing nucleotide triphosphate hydrolases"/>
    <property type="match status" value="1"/>
</dbReference>
<dbReference type="InterPro" id="IPR027417">
    <property type="entry name" value="P-loop_NTPase"/>
</dbReference>
<evidence type="ECO:0000256" key="6">
    <source>
        <dbReference type="ARBA" id="ARBA00022741"/>
    </source>
</evidence>
<dbReference type="InterPro" id="IPR039430">
    <property type="entry name" value="Thymidylate_kin-like_dom"/>
</dbReference>
<keyword evidence="8 11" id="KW-0067">ATP-binding</keyword>
<accession>A0A8J6XT39</accession>
<dbReference type="EC" id="2.7.4.9" evidence="2 11"/>
<feature type="domain" description="Thymidylate kinase-like" evidence="12">
    <location>
        <begin position="8"/>
        <end position="197"/>
    </location>
</feature>
<dbReference type="GO" id="GO:0006227">
    <property type="term" value="P:dUDP biosynthetic process"/>
    <property type="evidence" value="ECO:0007669"/>
    <property type="project" value="TreeGrafter"/>
</dbReference>
<dbReference type="GO" id="GO:0005524">
    <property type="term" value="F:ATP binding"/>
    <property type="evidence" value="ECO:0007669"/>
    <property type="project" value="UniProtKB-UniRule"/>
</dbReference>
<proteinExistence type="inferred from homology"/>
<dbReference type="GO" id="GO:0005829">
    <property type="term" value="C:cytosol"/>
    <property type="evidence" value="ECO:0007669"/>
    <property type="project" value="TreeGrafter"/>
</dbReference>
<comment type="catalytic activity">
    <reaction evidence="9 11">
        <text>dTMP + ATP = dTDP + ADP</text>
        <dbReference type="Rhea" id="RHEA:13517"/>
        <dbReference type="ChEBI" id="CHEBI:30616"/>
        <dbReference type="ChEBI" id="CHEBI:58369"/>
        <dbReference type="ChEBI" id="CHEBI:63528"/>
        <dbReference type="ChEBI" id="CHEBI:456216"/>
        <dbReference type="EC" id="2.7.4.9"/>
    </reaction>
</comment>
<dbReference type="GO" id="GO:0006233">
    <property type="term" value="P:dTDP biosynthetic process"/>
    <property type="evidence" value="ECO:0007669"/>
    <property type="project" value="InterPro"/>
</dbReference>
<evidence type="ECO:0000313" key="13">
    <source>
        <dbReference type="EMBL" id="MBD2777036.1"/>
    </source>
</evidence>
<evidence type="ECO:0000256" key="7">
    <source>
        <dbReference type="ARBA" id="ARBA00022777"/>
    </source>
</evidence>
<comment type="similarity">
    <text evidence="1 11">Belongs to the thymidylate kinase family.</text>
</comment>
<evidence type="ECO:0000259" key="12">
    <source>
        <dbReference type="Pfam" id="PF02223"/>
    </source>
</evidence>
<evidence type="ECO:0000256" key="1">
    <source>
        <dbReference type="ARBA" id="ARBA00009776"/>
    </source>
</evidence>